<keyword evidence="1" id="KW-0547">Nucleotide-binding</keyword>
<proteinExistence type="predicted"/>
<reference evidence="1" key="1">
    <citation type="submission" date="2020-10" db="EMBL/GenBank/DDBJ databases">
        <authorList>
            <person name="Gilroy R."/>
        </authorList>
    </citation>
    <scope>NUCLEOTIDE SEQUENCE</scope>
    <source>
        <strain evidence="1">CHK121-14286</strain>
    </source>
</reference>
<dbReference type="Gene3D" id="3.30.565.10">
    <property type="entry name" value="Histidine kinase-like ATPase, C-terminal domain"/>
    <property type="match status" value="1"/>
</dbReference>
<gene>
    <name evidence="1" type="ORF">IAC95_01640</name>
</gene>
<sequence length="663" mass="77094">MNIQLSVNNQSVETSGLPKDYREAICEYIWNGFEANAKNVKVSFEENELTGVESISIEDDGDGIAFDDLSETFGAFLVSKKNSLSLKAKTKANKGKGRFSFGIFSTSAKWKTKYKDGEVVRSFSIMLDSANKQNVVFDDEPHIIDSTTTGTIVTFYNIHDVTTADISYDNFEDYLLSEFAWFLYLFQDRHLFINGVCLDFNKHINSEFSDSININVSKYQFKIDLIVWKEKIKEKFCCYFMSSTDELKGTDTTTFNRNTVDFNHSVFIKSPLFDTMELVCFDASEQLTLLKDDEQRVIFRELKQRVQDLIENKLSIYMSTKADDEINKMINERKTFPVFSNDSYGEIKKKDLIRVTKGLYCTEPKLFYKLKEIQEKSLLGFLNLLLSSEERENILSIVEQIVELTPQQRASFASILKKTKLENIIDTIQFVENRYKVIEVLKTLIYDLTKFTNERDHIQNIIETHYWLFGEQYNLVSADATMKRALESYINILYGASSLSGTLTPDEYNNRRMDIFMCGARQIEDQFEHSLEENIVVELKAPSINLSLKVLRQIEDYMNYIRKQPQFASIKRRWKFIAVCKQVDDDVKAKYKSFEHFGKIGLVEKVDEYEIYALTWDDIFTSFDLRHGFMLDKLKFNRDELIKTISKDNQSRDTVNTLVANVV</sequence>
<organism evidence="1 2">
    <name type="scientific">Candidatus Fimimonas gallinarum</name>
    <dbReference type="NCBI Taxonomy" id="2840821"/>
    <lineage>
        <taxon>Bacteria</taxon>
        <taxon>Pseudomonadati</taxon>
        <taxon>Myxococcota</taxon>
        <taxon>Myxococcia</taxon>
        <taxon>Myxococcales</taxon>
        <taxon>Cystobacterineae</taxon>
        <taxon>Myxococcaceae</taxon>
        <taxon>Myxococcaceae incertae sedis</taxon>
        <taxon>Candidatus Fimimonas</taxon>
    </lineage>
</organism>
<dbReference type="InterPro" id="IPR036890">
    <property type="entry name" value="HATPase_C_sf"/>
</dbReference>
<dbReference type="EMBL" id="DVHL01000014">
    <property type="protein sequence ID" value="HIR65575.1"/>
    <property type="molecule type" value="Genomic_DNA"/>
</dbReference>
<protein>
    <submittedName>
        <fullName evidence="1">ATP-binding protein</fullName>
    </submittedName>
</protein>
<name>A0A9D1E390_9BACT</name>
<accession>A0A9D1E390</accession>
<dbReference type="Proteomes" id="UP000824200">
    <property type="component" value="Unassembled WGS sequence"/>
</dbReference>
<evidence type="ECO:0000313" key="2">
    <source>
        <dbReference type="Proteomes" id="UP000824200"/>
    </source>
</evidence>
<reference evidence="1" key="2">
    <citation type="journal article" date="2021" name="PeerJ">
        <title>Extensive microbial diversity within the chicken gut microbiome revealed by metagenomics and culture.</title>
        <authorList>
            <person name="Gilroy R."/>
            <person name="Ravi A."/>
            <person name="Getino M."/>
            <person name="Pursley I."/>
            <person name="Horton D.L."/>
            <person name="Alikhan N.F."/>
            <person name="Baker D."/>
            <person name="Gharbi K."/>
            <person name="Hall N."/>
            <person name="Watson M."/>
            <person name="Adriaenssens E.M."/>
            <person name="Foster-Nyarko E."/>
            <person name="Jarju S."/>
            <person name="Secka A."/>
            <person name="Antonio M."/>
            <person name="Oren A."/>
            <person name="Chaudhuri R.R."/>
            <person name="La Ragione R."/>
            <person name="Hildebrand F."/>
            <person name="Pallen M.J."/>
        </authorList>
    </citation>
    <scope>NUCLEOTIDE SEQUENCE</scope>
    <source>
        <strain evidence="1">CHK121-14286</strain>
    </source>
</reference>
<keyword evidence="1" id="KW-0067">ATP-binding</keyword>
<comment type="caution">
    <text evidence="1">The sequence shown here is derived from an EMBL/GenBank/DDBJ whole genome shotgun (WGS) entry which is preliminary data.</text>
</comment>
<dbReference type="AlphaFoldDB" id="A0A9D1E390"/>
<dbReference type="Pfam" id="PF13589">
    <property type="entry name" value="HATPase_c_3"/>
    <property type="match status" value="1"/>
</dbReference>
<dbReference type="GO" id="GO:0005524">
    <property type="term" value="F:ATP binding"/>
    <property type="evidence" value="ECO:0007669"/>
    <property type="project" value="UniProtKB-KW"/>
</dbReference>
<evidence type="ECO:0000313" key="1">
    <source>
        <dbReference type="EMBL" id="HIR65575.1"/>
    </source>
</evidence>
<dbReference type="SUPFAM" id="SSF55874">
    <property type="entry name" value="ATPase domain of HSP90 chaperone/DNA topoisomerase II/histidine kinase"/>
    <property type="match status" value="1"/>
</dbReference>